<dbReference type="Proteomes" id="UP000520814">
    <property type="component" value="Unassembled WGS sequence"/>
</dbReference>
<dbReference type="Pfam" id="PF07949">
    <property type="entry name" value="YbbR"/>
    <property type="match status" value="2"/>
</dbReference>
<feature type="compositionally biased region" description="Pro residues" evidence="1">
    <location>
        <begin position="309"/>
        <end position="326"/>
    </location>
</feature>
<evidence type="ECO:0000256" key="1">
    <source>
        <dbReference type="SAM" id="MobiDB-lite"/>
    </source>
</evidence>
<dbReference type="InterPro" id="IPR012505">
    <property type="entry name" value="YbbR"/>
</dbReference>
<sequence>MIALLRRNWEYKLLSLVLSILLFVIASVQRNPSRTSSMTVQPDVIGVPADLAVKVPPRVEQVTLTGTTEDLELVRKQGIQVRVNANGAAAGKNALPVGYELPKAVRGRVSIEAPPMLEVELEARIERSVPVRVLFENQPPPGFEYETPQATPEQVTVTGLASDVAQVERVVALLDNTGASGAVRREVPVVAQDKNQQVVSRVNLKPTRVEVALLLRQAPATKTLVLSAALSGSSAPGVRLTGYQFAPSTIVVRGEPTTLSKLSSLLVPVSLSGLATAETRKVSLTPPPGTVFAGPRDVQLTLSVEGATGPPPTPTASPNPPVPPKG</sequence>
<feature type="region of interest" description="Disordered" evidence="1">
    <location>
        <begin position="303"/>
        <end position="326"/>
    </location>
</feature>
<accession>A0A7W9SRS4</accession>
<reference evidence="2 3" key="1">
    <citation type="submission" date="2020-08" db="EMBL/GenBank/DDBJ databases">
        <title>Genomic Encyclopedia of Type Strains, Phase IV (KMG-IV): sequencing the most valuable type-strain genomes for metagenomic binning, comparative biology and taxonomic classification.</title>
        <authorList>
            <person name="Goeker M."/>
        </authorList>
    </citation>
    <scope>NUCLEOTIDE SEQUENCE [LARGE SCALE GENOMIC DNA]</scope>
    <source>
        <strain evidence="2 3">DSM 23562</strain>
    </source>
</reference>
<name>A0A7W9SRS4_ARMRO</name>
<dbReference type="InterPro" id="IPR053154">
    <property type="entry name" value="c-di-AMP_regulator"/>
</dbReference>
<proteinExistence type="predicted"/>
<dbReference type="AlphaFoldDB" id="A0A7W9SRS4"/>
<dbReference type="Gene3D" id="2.170.120.40">
    <property type="entry name" value="YbbR-like domain"/>
    <property type="match status" value="2"/>
</dbReference>
<evidence type="ECO:0000313" key="3">
    <source>
        <dbReference type="Proteomes" id="UP000520814"/>
    </source>
</evidence>
<dbReference type="Gene3D" id="2.170.120.30">
    <property type="match status" value="1"/>
</dbReference>
<dbReference type="EMBL" id="JACHGW010000003">
    <property type="protein sequence ID" value="MBB6051657.1"/>
    <property type="molecule type" value="Genomic_DNA"/>
</dbReference>
<dbReference type="PANTHER" id="PTHR37804:SF1">
    <property type="entry name" value="CDAA REGULATORY PROTEIN CDAR"/>
    <property type="match status" value="1"/>
</dbReference>
<dbReference type="RefSeq" id="WP_184199067.1">
    <property type="nucleotide sequence ID" value="NZ_JACHGW010000003.1"/>
</dbReference>
<protein>
    <submittedName>
        <fullName evidence="2">YbbR domain-containing protein</fullName>
    </submittedName>
</protein>
<gene>
    <name evidence="2" type="ORF">HNQ39_003467</name>
</gene>
<organism evidence="2 3">
    <name type="scientific">Armatimonas rosea</name>
    <dbReference type="NCBI Taxonomy" id="685828"/>
    <lineage>
        <taxon>Bacteria</taxon>
        <taxon>Bacillati</taxon>
        <taxon>Armatimonadota</taxon>
        <taxon>Armatimonadia</taxon>
        <taxon>Armatimonadales</taxon>
        <taxon>Armatimonadaceae</taxon>
        <taxon>Armatimonas</taxon>
    </lineage>
</organism>
<evidence type="ECO:0000313" key="2">
    <source>
        <dbReference type="EMBL" id="MBB6051657.1"/>
    </source>
</evidence>
<comment type="caution">
    <text evidence="2">The sequence shown here is derived from an EMBL/GenBank/DDBJ whole genome shotgun (WGS) entry which is preliminary data.</text>
</comment>
<dbReference type="PANTHER" id="PTHR37804">
    <property type="entry name" value="CDAA REGULATORY PROTEIN CDAR"/>
    <property type="match status" value="1"/>
</dbReference>
<keyword evidence="3" id="KW-1185">Reference proteome</keyword>